<evidence type="ECO:0000256" key="1">
    <source>
        <dbReference type="ARBA" id="ARBA00022741"/>
    </source>
</evidence>
<dbReference type="InterPro" id="IPR027417">
    <property type="entry name" value="P-loop_NTPase"/>
</dbReference>
<evidence type="ECO:0000313" key="7">
    <source>
        <dbReference type="Proteomes" id="UP001611383"/>
    </source>
</evidence>
<proteinExistence type="predicted"/>
<dbReference type="SUPFAM" id="SSF48452">
    <property type="entry name" value="TPR-like"/>
    <property type="match status" value="2"/>
</dbReference>
<dbReference type="InterPro" id="IPR000719">
    <property type="entry name" value="Prot_kinase_dom"/>
</dbReference>
<keyword evidence="6" id="KW-0418">Kinase</keyword>
<dbReference type="RefSeq" id="WP_395805558.1">
    <property type="nucleotide sequence ID" value="NZ_CP043494.1"/>
</dbReference>
<dbReference type="SUPFAM" id="SSF52540">
    <property type="entry name" value="P-loop containing nucleoside triphosphate hydrolases"/>
    <property type="match status" value="1"/>
</dbReference>
<accession>A0ABY9WYQ6</accession>
<dbReference type="InterPro" id="IPR017441">
    <property type="entry name" value="Protein_kinase_ATP_BS"/>
</dbReference>
<dbReference type="Gene3D" id="3.40.50.300">
    <property type="entry name" value="P-loop containing nucleotide triphosphate hydrolases"/>
    <property type="match status" value="1"/>
</dbReference>
<dbReference type="InterPro" id="IPR003593">
    <property type="entry name" value="AAA+_ATPase"/>
</dbReference>
<dbReference type="InterPro" id="IPR011990">
    <property type="entry name" value="TPR-like_helical_dom_sf"/>
</dbReference>
<evidence type="ECO:0000256" key="2">
    <source>
        <dbReference type="ARBA" id="ARBA00022840"/>
    </source>
</evidence>
<dbReference type="Pfam" id="PF13191">
    <property type="entry name" value="AAA_16"/>
    <property type="match status" value="1"/>
</dbReference>
<keyword evidence="2 3" id="KW-0067">ATP-binding</keyword>
<dbReference type="Proteomes" id="UP001611383">
    <property type="component" value="Chromosome"/>
</dbReference>
<protein>
    <submittedName>
        <fullName evidence="6">Protein kinase</fullName>
    </submittedName>
</protein>
<dbReference type="InterPro" id="IPR008271">
    <property type="entry name" value="Ser/Thr_kinase_AS"/>
</dbReference>
<reference evidence="6 7" key="1">
    <citation type="submission" date="2019-08" db="EMBL/GenBank/DDBJ databases">
        <title>Archangium and Cystobacter genomes.</title>
        <authorList>
            <person name="Chen I.-C.K."/>
            <person name="Wielgoss S."/>
        </authorList>
    </citation>
    <scope>NUCLEOTIDE SEQUENCE [LARGE SCALE GENOMIC DNA]</scope>
    <source>
        <strain evidence="6 7">Cbm 6</strain>
    </source>
</reference>
<dbReference type="Gene3D" id="1.25.40.10">
    <property type="entry name" value="Tetratricopeptide repeat domain"/>
    <property type="match status" value="2"/>
</dbReference>
<dbReference type="GO" id="GO:0016301">
    <property type="term" value="F:kinase activity"/>
    <property type="evidence" value="ECO:0007669"/>
    <property type="project" value="UniProtKB-KW"/>
</dbReference>
<evidence type="ECO:0000259" key="4">
    <source>
        <dbReference type="SMART" id="SM00220"/>
    </source>
</evidence>
<dbReference type="Gene3D" id="1.10.510.10">
    <property type="entry name" value="Transferase(Phosphotransferase) domain 1"/>
    <property type="match status" value="1"/>
</dbReference>
<keyword evidence="7" id="KW-1185">Reference proteome</keyword>
<keyword evidence="6" id="KW-0808">Transferase</keyword>
<name>A0ABY9WYQ6_9BACT</name>
<feature type="domain" description="Protein kinase" evidence="4">
    <location>
        <begin position="22"/>
        <end position="291"/>
    </location>
</feature>
<dbReference type="SUPFAM" id="SSF56112">
    <property type="entry name" value="Protein kinase-like (PK-like)"/>
    <property type="match status" value="1"/>
</dbReference>
<dbReference type="Pfam" id="PF00069">
    <property type="entry name" value="Pkinase"/>
    <property type="match status" value="1"/>
</dbReference>
<dbReference type="SMART" id="SM00220">
    <property type="entry name" value="S_TKc"/>
    <property type="match status" value="1"/>
</dbReference>
<gene>
    <name evidence="6" type="ORF">F0U60_32135</name>
</gene>
<feature type="binding site" evidence="3">
    <location>
        <position position="51"/>
    </location>
    <ligand>
        <name>ATP</name>
        <dbReference type="ChEBI" id="CHEBI:30616"/>
    </ligand>
</feature>
<feature type="domain" description="AAA+ ATPase" evidence="5">
    <location>
        <begin position="336"/>
        <end position="538"/>
    </location>
</feature>
<dbReference type="SMART" id="SM00382">
    <property type="entry name" value="AAA"/>
    <property type="match status" value="1"/>
</dbReference>
<organism evidence="6 7">
    <name type="scientific">Archangium minus</name>
    <dbReference type="NCBI Taxonomy" id="83450"/>
    <lineage>
        <taxon>Bacteria</taxon>
        <taxon>Pseudomonadati</taxon>
        <taxon>Myxococcota</taxon>
        <taxon>Myxococcia</taxon>
        <taxon>Myxococcales</taxon>
        <taxon>Cystobacterineae</taxon>
        <taxon>Archangiaceae</taxon>
        <taxon>Archangium</taxon>
    </lineage>
</organism>
<dbReference type="PROSITE" id="PS00108">
    <property type="entry name" value="PROTEIN_KINASE_ST"/>
    <property type="match status" value="1"/>
</dbReference>
<evidence type="ECO:0000313" key="6">
    <source>
        <dbReference type="EMBL" id="WNG48259.1"/>
    </source>
</evidence>
<dbReference type="PROSITE" id="PS00107">
    <property type="entry name" value="PROTEIN_KINASE_ATP"/>
    <property type="match status" value="1"/>
</dbReference>
<sequence>MSRVEVSRVEQDTPVLQEMGPYLLQGVLGSGGMGIVYLGVHRETGERVALKTVRVTRSSTLACIRREVQSLSRIHHPGIVRIIDHGISGGLPWYAMELLENRTFNQLIERYYHQTNSRKVDPKLPARPLLEKVLQLCAPLAYLHGCGLVHRDLKPGNIFIRKNGTVVLGDFGVVVEFGGALGREVLHVDGAGMGTLMYMAPEQIRGDLVDARADLYALGCILYECVTGFAPFFGSSPQLVRRRHLQEQPTPPSLLVEEPIPEQLEWLILKLLAKRPEDRFGYAEDVARVLVELGVEAGEPEPLPKPHPYLYRPPFTGRKEAMRKLNDLLDEMLFCKGGRVFIGGGSGVGKTRLALEVAREAIHRDLPVVTCECIPLGLSGTQVDAGMRAPPLHPFRSLLAAVADHCQHGGEKETARLLGPKGKVLVAYEPSLDQLPGQRELPPPPPLPDADTARARTFSALQDVLFAFAEEDPLLLIIDDLQWADEMTLAFLRQLRHEDLVERGVLLLGTYRMEEMGDALREVVSAPGSLHIELGRLDERSIESMARGMLALHVLPRDFDRLVRRSEGNPFFVAEYLRATISEGLLHRDTAGQWRLDAQVRTGGALEELSLPGSIAEIIHRRLRDLDPKAQLMAETAAVLGREFDADLLLDTAPLEHTEALEALQTLRVRQILEKASGGRLRFLHDKLREFTYASITLQRSRQHHRRAAEAIEHRYQQALDFALYFPSLANHWAKADVHDQASRYFQLAGDRASAAHANGEAILFYRAALTEAHAYFQQEHHEPEHWRPILLRVHERLGDVLALSGRQEEARAAFGDALSRLSPDERLHRACIHRKVGKTWETLHQHEDALRAYDEAEAALGPAPEQAGERDPGVADWWKEWVQIQVDRHWTYYWMNRREEMNALVRKLRAVAETQLTPLQRANFFVMVLNTAFRQERYVVQAETLEYGRLAVEAADASGDPGTRVATRFSNAFALLFYGDLDEAERQSLAGLELVEQTGDLTQKSRLLTYLTLVYRKRGDVNRVREYCEQSLEVALVTQMRDYVGAARANHAWVSWREQRMNEAEQEARTALECWSKLSTLYPYPFQWLGLWVLVAAELQRHALAQAVEHAHALLDPTQQRLPEALTSELEAALDAWKQGREEQAREHLEHAVSAAQSQGFL</sequence>
<evidence type="ECO:0000256" key="3">
    <source>
        <dbReference type="PROSITE-ProRule" id="PRU10141"/>
    </source>
</evidence>
<dbReference type="EMBL" id="CP043494">
    <property type="protein sequence ID" value="WNG48259.1"/>
    <property type="molecule type" value="Genomic_DNA"/>
</dbReference>
<evidence type="ECO:0000259" key="5">
    <source>
        <dbReference type="SMART" id="SM00382"/>
    </source>
</evidence>
<keyword evidence="1 3" id="KW-0547">Nucleotide-binding</keyword>
<dbReference type="CDD" id="cd14014">
    <property type="entry name" value="STKc_PknB_like"/>
    <property type="match status" value="1"/>
</dbReference>
<dbReference type="PANTHER" id="PTHR16305:SF28">
    <property type="entry name" value="GUANYLATE CYCLASE DOMAIN-CONTAINING PROTEIN"/>
    <property type="match status" value="1"/>
</dbReference>
<dbReference type="InterPro" id="IPR041664">
    <property type="entry name" value="AAA_16"/>
</dbReference>
<dbReference type="PANTHER" id="PTHR16305">
    <property type="entry name" value="TESTICULAR SOLUBLE ADENYLYL CYCLASE"/>
    <property type="match status" value="1"/>
</dbReference>
<dbReference type="Gene3D" id="3.30.200.20">
    <property type="entry name" value="Phosphorylase Kinase, domain 1"/>
    <property type="match status" value="1"/>
</dbReference>
<dbReference type="InterPro" id="IPR011009">
    <property type="entry name" value="Kinase-like_dom_sf"/>
</dbReference>